<dbReference type="Gene3D" id="3.40.50.2300">
    <property type="match status" value="2"/>
</dbReference>
<evidence type="ECO:0000313" key="1">
    <source>
        <dbReference type="EMBL" id="SVD71689.1"/>
    </source>
</evidence>
<gene>
    <name evidence="1" type="ORF">METZ01_LOCUS424543</name>
</gene>
<feature type="non-terminal residue" evidence="1">
    <location>
        <position position="1"/>
    </location>
</feature>
<proteinExistence type="predicted"/>
<name>A0A382XLJ0_9ZZZZ</name>
<protein>
    <submittedName>
        <fullName evidence="1">Uncharacterized protein</fullName>
    </submittedName>
</protein>
<organism evidence="1">
    <name type="scientific">marine metagenome</name>
    <dbReference type="NCBI Taxonomy" id="408172"/>
    <lineage>
        <taxon>unclassified sequences</taxon>
        <taxon>metagenomes</taxon>
        <taxon>ecological metagenomes</taxon>
    </lineage>
</organism>
<dbReference type="EMBL" id="UINC01168588">
    <property type="protein sequence ID" value="SVD71689.1"/>
    <property type="molecule type" value="Genomic_DNA"/>
</dbReference>
<accession>A0A382XLJ0</accession>
<dbReference type="AlphaFoldDB" id="A0A382XLJ0"/>
<reference evidence="1" key="1">
    <citation type="submission" date="2018-05" db="EMBL/GenBank/DDBJ databases">
        <authorList>
            <person name="Lanie J.A."/>
            <person name="Ng W.-L."/>
            <person name="Kazmierczak K.M."/>
            <person name="Andrzejewski T.M."/>
            <person name="Davidsen T.M."/>
            <person name="Wayne K.J."/>
            <person name="Tettelin H."/>
            <person name="Glass J.I."/>
            <person name="Rusch D."/>
            <person name="Podicherti R."/>
            <person name="Tsui H.-C.T."/>
            <person name="Winkler M.E."/>
        </authorList>
    </citation>
    <scope>NUCLEOTIDE SEQUENCE</scope>
</reference>
<sequence length="55" mass="5962">GTNPAKIRDAYEQTTNYPGVTSVYTYSPKDHFGAQPAGVALLTIKDGKQTLYQGK</sequence>